<evidence type="ECO:0000313" key="2">
    <source>
        <dbReference type="EMBL" id="GAA4885146.1"/>
    </source>
</evidence>
<protein>
    <submittedName>
        <fullName evidence="2">NAD(P)H-dependent oxidoreductase</fullName>
    </submittedName>
</protein>
<dbReference type="InterPro" id="IPR050712">
    <property type="entry name" value="NAD(P)H-dep_reductase"/>
</dbReference>
<sequence>MTETDQTVPLAVVIGSVRAGRFGPVVAQWFAERARRRAGRPPFSVDVVDLLETGPDTGFAERIDAADAVVIVTPEYNHSFPGPLKTALDATGGEWRAKPVGFVAYGGLSGGLRAVEQLRPVLAELHAVGLRDTVSFHGASGAFDGAGRPREDAADAAATVLLDALAWWAPTLRRARDEQAAGV</sequence>
<dbReference type="InterPro" id="IPR005025">
    <property type="entry name" value="FMN_Rdtase-like_dom"/>
</dbReference>
<dbReference type="PANTHER" id="PTHR30543:SF21">
    <property type="entry name" value="NAD(P)H-DEPENDENT FMN REDUCTASE LOT6"/>
    <property type="match status" value="1"/>
</dbReference>
<dbReference type="EMBL" id="BAABHQ010000012">
    <property type="protein sequence ID" value="GAA4885146.1"/>
    <property type="molecule type" value="Genomic_DNA"/>
</dbReference>
<dbReference type="InterPro" id="IPR029039">
    <property type="entry name" value="Flavoprotein-like_sf"/>
</dbReference>
<dbReference type="RefSeq" id="WP_274232488.1">
    <property type="nucleotide sequence ID" value="NZ_BAABHQ010000012.1"/>
</dbReference>
<organism evidence="2 3">
    <name type="scientific">Actinomycetospora straminea</name>
    <dbReference type="NCBI Taxonomy" id="663607"/>
    <lineage>
        <taxon>Bacteria</taxon>
        <taxon>Bacillati</taxon>
        <taxon>Actinomycetota</taxon>
        <taxon>Actinomycetes</taxon>
        <taxon>Pseudonocardiales</taxon>
        <taxon>Pseudonocardiaceae</taxon>
        <taxon>Actinomycetospora</taxon>
    </lineage>
</organism>
<proteinExistence type="predicted"/>
<dbReference type="Proteomes" id="UP001500457">
    <property type="component" value="Unassembled WGS sequence"/>
</dbReference>
<feature type="domain" description="NADPH-dependent FMN reductase-like" evidence="1">
    <location>
        <begin position="10"/>
        <end position="139"/>
    </location>
</feature>
<gene>
    <name evidence="2" type="ORF">GCM10023203_41820</name>
</gene>
<dbReference type="SUPFAM" id="SSF52218">
    <property type="entry name" value="Flavoproteins"/>
    <property type="match status" value="1"/>
</dbReference>
<dbReference type="Pfam" id="PF03358">
    <property type="entry name" value="FMN_red"/>
    <property type="match status" value="1"/>
</dbReference>
<comment type="caution">
    <text evidence="2">The sequence shown here is derived from an EMBL/GenBank/DDBJ whole genome shotgun (WGS) entry which is preliminary data.</text>
</comment>
<dbReference type="PANTHER" id="PTHR30543">
    <property type="entry name" value="CHROMATE REDUCTASE"/>
    <property type="match status" value="1"/>
</dbReference>
<evidence type="ECO:0000259" key="1">
    <source>
        <dbReference type="Pfam" id="PF03358"/>
    </source>
</evidence>
<accession>A0ABP9EQS9</accession>
<keyword evidence="3" id="KW-1185">Reference proteome</keyword>
<name>A0ABP9EQS9_9PSEU</name>
<evidence type="ECO:0000313" key="3">
    <source>
        <dbReference type="Proteomes" id="UP001500457"/>
    </source>
</evidence>
<dbReference type="Gene3D" id="3.40.50.360">
    <property type="match status" value="1"/>
</dbReference>
<reference evidence="3" key="1">
    <citation type="journal article" date="2019" name="Int. J. Syst. Evol. Microbiol.">
        <title>The Global Catalogue of Microorganisms (GCM) 10K type strain sequencing project: providing services to taxonomists for standard genome sequencing and annotation.</title>
        <authorList>
            <consortium name="The Broad Institute Genomics Platform"/>
            <consortium name="The Broad Institute Genome Sequencing Center for Infectious Disease"/>
            <person name="Wu L."/>
            <person name="Ma J."/>
        </authorList>
    </citation>
    <scope>NUCLEOTIDE SEQUENCE [LARGE SCALE GENOMIC DNA]</scope>
    <source>
        <strain evidence="3">JCM 17983</strain>
    </source>
</reference>